<organism evidence="16 17">
    <name type="scientific">Halomonas cupida</name>
    <dbReference type="NCBI Taxonomy" id="44933"/>
    <lineage>
        <taxon>Bacteria</taxon>
        <taxon>Pseudomonadati</taxon>
        <taxon>Pseudomonadota</taxon>
        <taxon>Gammaproteobacteria</taxon>
        <taxon>Oceanospirillales</taxon>
        <taxon>Halomonadaceae</taxon>
        <taxon>Halomonas</taxon>
    </lineage>
</organism>
<evidence type="ECO:0000256" key="13">
    <source>
        <dbReference type="RuleBase" id="RU362081"/>
    </source>
</evidence>
<keyword evidence="10 13" id="KW-0472">Membrane</keyword>
<evidence type="ECO:0000256" key="3">
    <source>
        <dbReference type="ARBA" id="ARBA00022475"/>
    </source>
</evidence>
<dbReference type="InterPro" id="IPR023298">
    <property type="entry name" value="ATPase_P-typ_TM_dom_sf"/>
</dbReference>
<keyword evidence="8" id="KW-1278">Translocase</keyword>
<dbReference type="GO" id="GO:0046872">
    <property type="term" value="F:metal ion binding"/>
    <property type="evidence" value="ECO:0007669"/>
    <property type="project" value="UniProtKB-KW"/>
</dbReference>
<dbReference type="AlphaFoldDB" id="A0A1M7H275"/>
<dbReference type="Pfam" id="PF00122">
    <property type="entry name" value="E1-E2_ATPase"/>
    <property type="match status" value="1"/>
</dbReference>
<evidence type="ECO:0000256" key="5">
    <source>
        <dbReference type="ARBA" id="ARBA00022723"/>
    </source>
</evidence>
<dbReference type="InterPro" id="IPR001757">
    <property type="entry name" value="P_typ_ATPase"/>
</dbReference>
<dbReference type="Pfam" id="PF00702">
    <property type="entry name" value="Hydrolase"/>
    <property type="match status" value="1"/>
</dbReference>
<feature type="transmembrane region" description="Helical" evidence="13">
    <location>
        <begin position="672"/>
        <end position="692"/>
    </location>
</feature>
<evidence type="ECO:0000256" key="6">
    <source>
        <dbReference type="ARBA" id="ARBA00022741"/>
    </source>
</evidence>
<dbReference type="InterPro" id="IPR023299">
    <property type="entry name" value="ATPase_P-typ_cyto_dom_N"/>
</dbReference>
<dbReference type="GO" id="GO:0005886">
    <property type="term" value="C:plasma membrane"/>
    <property type="evidence" value="ECO:0007669"/>
    <property type="project" value="UniProtKB-SubCell"/>
</dbReference>
<dbReference type="GO" id="GO:0016887">
    <property type="term" value="F:ATP hydrolysis activity"/>
    <property type="evidence" value="ECO:0007669"/>
    <property type="project" value="InterPro"/>
</dbReference>
<dbReference type="InterPro" id="IPR036163">
    <property type="entry name" value="HMA_dom_sf"/>
</dbReference>
<dbReference type="InterPro" id="IPR051014">
    <property type="entry name" value="Cation_Transport_ATPase_IB"/>
</dbReference>
<evidence type="ECO:0000256" key="10">
    <source>
        <dbReference type="ARBA" id="ARBA00023136"/>
    </source>
</evidence>
<dbReference type="SUPFAM" id="SSF81653">
    <property type="entry name" value="Calcium ATPase, transduction domain A"/>
    <property type="match status" value="1"/>
</dbReference>
<dbReference type="RefSeq" id="WP_073435502.1">
    <property type="nucleotide sequence ID" value="NZ_BJXU01000111.1"/>
</dbReference>
<protein>
    <recommendedName>
        <fullName evidence="11">P-type Zn(2+) transporter</fullName>
        <ecNumber evidence="11">7.2.2.12</ecNumber>
    </recommendedName>
</protein>
<feature type="region of interest" description="Disordered" evidence="14">
    <location>
        <begin position="275"/>
        <end position="295"/>
    </location>
</feature>
<dbReference type="GO" id="GO:0005524">
    <property type="term" value="F:ATP binding"/>
    <property type="evidence" value="ECO:0007669"/>
    <property type="project" value="UniProtKB-UniRule"/>
</dbReference>
<dbReference type="EC" id="7.2.2.12" evidence="11"/>
<dbReference type="InterPro" id="IPR023214">
    <property type="entry name" value="HAD_sf"/>
</dbReference>
<dbReference type="GO" id="GO:0016463">
    <property type="term" value="F:P-type zinc transporter activity"/>
    <property type="evidence" value="ECO:0007669"/>
    <property type="project" value="UniProtKB-EC"/>
</dbReference>
<dbReference type="InterPro" id="IPR036412">
    <property type="entry name" value="HAD-like_sf"/>
</dbReference>
<dbReference type="Proteomes" id="UP000184123">
    <property type="component" value="Unassembled WGS sequence"/>
</dbReference>
<sequence>MASQTSHSEAHTDSTVGSCGGCCSSQASTASEPAPQVNSQRLVLIIDELCCPSEERQLRKALEDMPGLVELRFQFMERRLEILHDGIDTADAMARIRQLGMSPRTQHDQQTAPQQSSIPWTRLAIAGAMAVAAEVLNWGGNVPQWVLAALALCAIALVGLDTWRKGFIALRQGSLNINALMSVAVTGALLIGHWAEAAMVIVLFTISEHVEARSLHRARQAIRGLLDLAPPRARVQQQNGEWREVAAELVQPGDLLRARAGERLALDGEITRGHPSLDESAITGESLPRDKQPGDQVHAGSINLNGDMEYRATRVASDTTLARIIHAVEQAQASRAPTQRLIDRFAAIYTPGVFILALATAIAWPLLGLGPWLDGVYRALVLLVIACPCALVISTPVTIVSGLAAAARQGILIKGGAYLEQAQRLKQVVLDKTGTLTIGRPKVSDWQATGSLSVEQCASLALSLASSSNHPISRAVAEHLQGTPLSDLEGIEERGGRGMIATHEGQTVWLGNARMAREYGAQVDEQTTQAPLWLGRGEQVLATFQVSDSLRSTSQAAIDRLHELGLKVSILSGDSKPRVQAIAEQLNIDEAHGELLPEDKLQHLEKLTRQAPTAMVGDGINDAPALARADLGIAMGVAGSDVAIETADVALMDDDLGKLARLVELSRETRRLLVQNISLAIGIKVVFLTLALTGHATLWMAVFADMGASLLVVGNGLRILRTAR</sequence>
<feature type="transmembrane region" description="Helical" evidence="13">
    <location>
        <begin position="698"/>
        <end position="720"/>
    </location>
</feature>
<evidence type="ECO:0000256" key="7">
    <source>
        <dbReference type="ARBA" id="ARBA00022840"/>
    </source>
</evidence>
<reference evidence="16 17" key="1">
    <citation type="submission" date="2016-11" db="EMBL/GenBank/DDBJ databases">
        <authorList>
            <person name="Jaros S."/>
            <person name="Januszkiewicz K."/>
            <person name="Wedrychowicz H."/>
        </authorList>
    </citation>
    <scope>NUCLEOTIDE SEQUENCE [LARGE SCALE GENOMIC DNA]</scope>
    <source>
        <strain evidence="16 17">DSM 4740</strain>
    </source>
</reference>
<dbReference type="PRINTS" id="PR00119">
    <property type="entry name" value="CATATPASE"/>
</dbReference>
<evidence type="ECO:0000256" key="9">
    <source>
        <dbReference type="ARBA" id="ARBA00022989"/>
    </source>
</evidence>
<evidence type="ECO:0000256" key="8">
    <source>
        <dbReference type="ARBA" id="ARBA00022967"/>
    </source>
</evidence>
<dbReference type="PANTHER" id="PTHR48085">
    <property type="entry name" value="CADMIUM/ZINC-TRANSPORTING ATPASE HMA2-RELATED"/>
    <property type="match status" value="1"/>
</dbReference>
<comment type="similarity">
    <text evidence="2 13">Belongs to the cation transport ATPase (P-type) (TC 3.A.3) family. Type IB subfamily.</text>
</comment>
<comment type="catalytic activity">
    <reaction evidence="12">
        <text>Zn(2+)(in) + ATP + H2O = Zn(2+)(out) + ADP + phosphate + H(+)</text>
        <dbReference type="Rhea" id="RHEA:20621"/>
        <dbReference type="ChEBI" id="CHEBI:15377"/>
        <dbReference type="ChEBI" id="CHEBI:15378"/>
        <dbReference type="ChEBI" id="CHEBI:29105"/>
        <dbReference type="ChEBI" id="CHEBI:30616"/>
        <dbReference type="ChEBI" id="CHEBI:43474"/>
        <dbReference type="ChEBI" id="CHEBI:456216"/>
        <dbReference type="EC" id="7.2.2.12"/>
    </reaction>
</comment>
<keyword evidence="7 13" id="KW-0067">ATP-binding</keyword>
<keyword evidence="3 13" id="KW-1003">Cell membrane</keyword>
<feature type="transmembrane region" description="Helical" evidence="13">
    <location>
        <begin position="379"/>
        <end position="406"/>
    </location>
</feature>
<dbReference type="SUPFAM" id="SSF55008">
    <property type="entry name" value="HMA, heavy metal-associated domain"/>
    <property type="match status" value="1"/>
</dbReference>
<proteinExistence type="inferred from homology"/>
<dbReference type="InterPro" id="IPR018303">
    <property type="entry name" value="ATPase_P-typ_P_site"/>
</dbReference>
<dbReference type="GO" id="GO:0060003">
    <property type="term" value="P:copper ion export"/>
    <property type="evidence" value="ECO:0007669"/>
    <property type="project" value="UniProtKB-ARBA"/>
</dbReference>
<dbReference type="STRING" id="44933.SAMN05660971_02455"/>
<evidence type="ECO:0000256" key="1">
    <source>
        <dbReference type="ARBA" id="ARBA00004651"/>
    </source>
</evidence>
<dbReference type="Gene3D" id="3.40.1110.10">
    <property type="entry name" value="Calcium-transporting ATPase, cytoplasmic domain N"/>
    <property type="match status" value="1"/>
</dbReference>
<feature type="transmembrane region" description="Helical" evidence="13">
    <location>
        <begin position="345"/>
        <end position="367"/>
    </location>
</feature>
<evidence type="ECO:0000313" key="16">
    <source>
        <dbReference type="EMBL" id="SHM22560.1"/>
    </source>
</evidence>
<dbReference type="Gene3D" id="3.40.50.1000">
    <property type="entry name" value="HAD superfamily/HAD-like"/>
    <property type="match status" value="1"/>
</dbReference>
<evidence type="ECO:0000256" key="11">
    <source>
        <dbReference type="ARBA" id="ARBA00039097"/>
    </source>
</evidence>
<gene>
    <name evidence="16" type="ORF">SAMN05660971_02455</name>
</gene>
<dbReference type="InterPro" id="IPR027256">
    <property type="entry name" value="P-typ_ATPase_IB"/>
</dbReference>
<name>A0A1M7H275_9GAMM</name>
<dbReference type="NCBIfam" id="TIGR01512">
    <property type="entry name" value="ATPase-IB2_Cd"/>
    <property type="match status" value="1"/>
</dbReference>
<dbReference type="OrthoDB" id="9814270at2"/>
<dbReference type="PRINTS" id="PR00941">
    <property type="entry name" value="CDATPASE"/>
</dbReference>
<keyword evidence="5 13" id="KW-0479">Metal-binding</keyword>
<evidence type="ECO:0000313" key="17">
    <source>
        <dbReference type="Proteomes" id="UP000184123"/>
    </source>
</evidence>
<accession>A0A1M7H275</accession>
<dbReference type="Gene3D" id="2.70.150.10">
    <property type="entry name" value="Calcium-transporting ATPase, cytoplasmic transduction domain A"/>
    <property type="match status" value="1"/>
</dbReference>
<dbReference type="NCBIfam" id="TIGR01511">
    <property type="entry name" value="ATPase-IB1_Cu"/>
    <property type="match status" value="1"/>
</dbReference>
<evidence type="ECO:0000256" key="14">
    <source>
        <dbReference type="SAM" id="MobiDB-lite"/>
    </source>
</evidence>
<comment type="subcellular location">
    <subcellularLocation>
        <location evidence="1">Cell membrane</location>
        <topology evidence="1">Multi-pass membrane protein</topology>
    </subcellularLocation>
</comment>
<dbReference type="PANTHER" id="PTHR48085:SF5">
    <property type="entry name" value="CADMIUM_ZINC-TRANSPORTING ATPASE HMA4-RELATED"/>
    <property type="match status" value="1"/>
</dbReference>
<evidence type="ECO:0000256" key="4">
    <source>
        <dbReference type="ARBA" id="ARBA00022692"/>
    </source>
</evidence>
<dbReference type="SUPFAM" id="SSF81665">
    <property type="entry name" value="Calcium ATPase, transmembrane domain M"/>
    <property type="match status" value="1"/>
</dbReference>
<dbReference type="InterPro" id="IPR059000">
    <property type="entry name" value="ATPase_P-type_domA"/>
</dbReference>
<evidence type="ECO:0000256" key="2">
    <source>
        <dbReference type="ARBA" id="ARBA00006024"/>
    </source>
</evidence>
<dbReference type="InterPro" id="IPR008250">
    <property type="entry name" value="ATPase_P-typ_transduc_dom_A_sf"/>
</dbReference>
<dbReference type="FunFam" id="2.70.150.10:FF:000020">
    <property type="entry name" value="Copper-exporting P-type ATPase A"/>
    <property type="match status" value="1"/>
</dbReference>
<dbReference type="NCBIfam" id="TIGR01525">
    <property type="entry name" value="ATPase-IB_hvy"/>
    <property type="match status" value="1"/>
</dbReference>
<dbReference type="NCBIfam" id="TIGR01494">
    <property type="entry name" value="ATPase_P-type"/>
    <property type="match status" value="1"/>
</dbReference>
<evidence type="ECO:0000259" key="15">
    <source>
        <dbReference type="Pfam" id="PF00122"/>
    </source>
</evidence>
<feature type="transmembrane region" description="Helical" evidence="13">
    <location>
        <begin position="145"/>
        <end position="163"/>
    </location>
</feature>
<keyword evidence="6 13" id="KW-0547">Nucleotide-binding</keyword>
<dbReference type="SUPFAM" id="SSF56784">
    <property type="entry name" value="HAD-like"/>
    <property type="match status" value="1"/>
</dbReference>
<keyword evidence="9 13" id="KW-1133">Transmembrane helix</keyword>
<evidence type="ECO:0000256" key="12">
    <source>
        <dbReference type="ARBA" id="ARBA00047308"/>
    </source>
</evidence>
<dbReference type="EMBL" id="FRCA01000006">
    <property type="protein sequence ID" value="SHM22560.1"/>
    <property type="molecule type" value="Genomic_DNA"/>
</dbReference>
<feature type="domain" description="P-type ATPase A" evidence="15">
    <location>
        <begin position="228"/>
        <end position="329"/>
    </location>
</feature>
<keyword evidence="4 13" id="KW-0812">Transmembrane</keyword>
<dbReference type="GO" id="GO:0015086">
    <property type="term" value="F:cadmium ion transmembrane transporter activity"/>
    <property type="evidence" value="ECO:0007669"/>
    <property type="project" value="TreeGrafter"/>
</dbReference>
<dbReference type="PROSITE" id="PS00154">
    <property type="entry name" value="ATPASE_E1_E2"/>
    <property type="match status" value="1"/>
</dbReference>